<reference evidence="2" key="1">
    <citation type="submission" date="2023-08" db="EMBL/GenBank/DDBJ databases">
        <title>A de novo genome assembly of Solanum verrucosum Schlechtendal, a Mexican diploid species geographically isolated from the other diploid A-genome species in potato relatives.</title>
        <authorList>
            <person name="Hosaka K."/>
        </authorList>
    </citation>
    <scope>NUCLEOTIDE SEQUENCE</scope>
    <source>
        <tissue evidence="2">Young leaves</tissue>
    </source>
</reference>
<keyword evidence="3" id="KW-1185">Reference proteome</keyword>
<evidence type="ECO:0000313" key="3">
    <source>
        <dbReference type="Proteomes" id="UP001234989"/>
    </source>
</evidence>
<evidence type="ECO:0000313" key="2">
    <source>
        <dbReference type="EMBL" id="WMV09579.1"/>
    </source>
</evidence>
<feature type="region of interest" description="Disordered" evidence="1">
    <location>
        <begin position="49"/>
        <end position="72"/>
    </location>
</feature>
<dbReference type="AlphaFoldDB" id="A0AAF0T999"/>
<name>A0AAF0T999_SOLVR</name>
<dbReference type="EMBL" id="CP133612">
    <property type="protein sequence ID" value="WMV09579.1"/>
    <property type="molecule type" value="Genomic_DNA"/>
</dbReference>
<evidence type="ECO:0000256" key="1">
    <source>
        <dbReference type="SAM" id="MobiDB-lite"/>
    </source>
</evidence>
<proteinExistence type="predicted"/>
<accession>A0AAF0T999</accession>
<sequence length="144" mass="16811">MITQMDLLSKHVMGSGSKVVNDIGVSGVNPDDAHFEALFNEDLSFLPNQRGGFRQNYPRPGGNKGWNRERDEGWKDRDKEWCDRGTNLREKDCDKEIYVPPHECIKPKEQKVDLENFHTKDMLPRILNEVERPNKELKEMKEDI</sequence>
<gene>
    <name evidence="2" type="ORF">MTR67_002964</name>
</gene>
<dbReference type="Proteomes" id="UP001234989">
    <property type="component" value="Chromosome 1"/>
</dbReference>
<protein>
    <submittedName>
        <fullName evidence="2">Uncharacterized protein</fullName>
    </submittedName>
</protein>
<organism evidence="2 3">
    <name type="scientific">Solanum verrucosum</name>
    <dbReference type="NCBI Taxonomy" id="315347"/>
    <lineage>
        <taxon>Eukaryota</taxon>
        <taxon>Viridiplantae</taxon>
        <taxon>Streptophyta</taxon>
        <taxon>Embryophyta</taxon>
        <taxon>Tracheophyta</taxon>
        <taxon>Spermatophyta</taxon>
        <taxon>Magnoliopsida</taxon>
        <taxon>eudicotyledons</taxon>
        <taxon>Gunneridae</taxon>
        <taxon>Pentapetalae</taxon>
        <taxon>asterids</taxon>
        <taxon>lamiids</taxon>
        <taxon>Solanales</taxon>
        <taxon>Solanaceae</taxon>
        <taxon>Solanoideae</taxon>
        <taxon>Solaneae</taxon>
        <taxon>Solanum</taxon>
    </lineage>
</organism>